<reference evidence="2" key="1">
    <citation type="journal article" date="2002" name="Science">
        <title>The draft genome of Ciona intestinalis: insights into chordate and vertebrate origins.</title>
        <authorList>
            <person name="Dehal P."/>
            <person name="Satou Y."/>
            <person name="Campbell R.K."/>
            <person name="Chapman J."/>
            <person name="Degnan B."/>
            <person name="De Tomaso A."/>
            <person name="Davidson B."/>
            <person name="Di Gregorio A."/>
            <person name="Gelpke M."/>
            <person name="Goodstein D.M."/>
            <person name="Harafuji N."/>
            <person name="Hastings K.E."/>
            <person name="Ho I."/>
            <person name="Hotta K."/>
            <person name="Huang W."/>
            <person name="Kawashima T."/>
            <person name="Lemaire P."/>
            <person name="Martinez D."/>
            <person name="Meinertzhagen I.A."/>
            <person name="Necula S."/>
            <person name="Nonaka M."/>
            <person name="Putnam N."/>
            <person name="Rash S."/>
            <person name="Saiga H."/>
            <person name="Satake M."/>
            <person name="Terry A."/>
            <person name="Yamada L."/>
            <person name="Wang H.G."/>
            <person name="Awazu S."/>
            <person name="Azumi K."/>
            <person name="Boore J."/>
            <person name="Branno M."/>
            <person name="Chin-Bow S."/>
            <person name="DeSantis R."/>
            <person name="Doyle S."/>
            <person name="Francino P."/>
            <person name="Keys D.N."/>
            <person name="Haga S."/>
            <person name="Hayashi H."/>
            <person name="Hino K."/>
            <person name="Imai K.S."/>
            <person name="Inaba K."/>
            <person name="Kano S."/>
            <person name="Kobayashi K."/>
            <person name="Kobayashi M."/>
            <person name="Lee B.I."/>
            <person name="Makabe K.W."/>
            <person name="Manohar C."/>
            <person name="Matassi G."/>
            <person name="Medina M."/>
            <person name="Mochizuki Y."/>
            <person name="Mount S."/>
            <person name="Morishita T."/>
            <person name="Miura S."/>
            <person name="Nakayama A."/>
            <person name="Nishizaka S."/>
            <person name="Nomoto H."/>
            <person name="Ohta F."/>
            <person name="Oishi K."/>
            <person name="Rigoutsos I."/>
            <person name="Sano M."/>
            <person name="Sasaki A."/>
            <person name="Sasakura Y."/>
            <person name="Shoguchi E."/>
            <person name="Shin-i T."/>
            <person name="Spagnuolo A."/>
            <person name="Stainier D."/>
            <person name="Suzuki M.M."/>
            <person name="Tassy O."/>
            <person name="Takatori N."/>
            <person name="Tokuoka M."/>
            <person name="Yagi K."/>
            <person name="Yoshizaki F."/>
            <person name="Wada S."/>
            <person name="Zhang C."/>
            <person name="Hyatt P.D."/>
            <person name="Larimer F."/>
            <person name="Detter C."/>
            <person name="Doggett N."/>
            <person name="Glavina T."/>
            <person name="Hawkins T."/>
            <person name="Richardson P."/>
            <person name="Lucas S."/>
            <person name="Kohara Y."/>
            <person name="Levine M."/>
            <person name="Satoh N."/>
            <person name="Rokhsar D.S."/>
        </authorList>
    </citation>
    <scope>NUCLEOTIDE SEQUENCE [LARGE SCALE GENOMIC DNA]</scope>
</reference>
<proteinExistence type="predicted"/>
<dbReference type="HOGENOM" id="CLU_2195983_0_0_1"/>
<evidence type="ECO:0000313" key="1">
    <source>
        <dbReference type="Ensembl" id="ENSCINP00000034513.1"/>
    </source>
</evidence>
<evidence type="ECO:0008006" key="3">
    <source>
        <dbReference type="Google" id="ProtNLM"/>
    </source>
</evidence>
<dbReference type="AlphaFoldDB" id="H2XXX9"/>
<dbReference type="SUPFAM" id="SSF57302">
    <property type="entry name" value="Snake toxin-like"/>
    <property type="match status" value="1"/>
</dbReference>
<protein>
    <recommendedName>
        <fullName evidence="3">UPAR/Ly6 domain-containing protein</fullName>
    </recommendedName>
</protein>
<name>H2XXX9_CIOIN</name>
<dbReference type="Proteomes" id="UP000008144">
    <property type="component" value="Unassembled WGS sequence"/>
</dbReference>
<dbReference type="Ensembl" id="ENSCINT00000033949.1">
    <property type="protein sequence ID" value="ENSCINP00000034513.1"/>
    <property type="gene ID" value="ENSCING00000022298.1"/>
</dbReference>
<dbReference type="GeneTree" id="ENSGT00940000172303"/>
<organism evidence="1 2">
    <name type="scientific">Ciona intestinalis</name>
    <name type="common">Transparent sea squirt</name>
    <name type="synonym">Ascidia intestinalis</name>
    <dbReference type="NCBI Taxonomy" id="7719"/>
    <lineage>
        <taxon>Eukaryota</taxon>
        <taxon>Metazoa</taxon>
        <taxon>Chordata</taxon>
        <taxon>Tunicata</taxon>
        <taxon>Ascidiacea</taxon>
        <taxon>Phlebobranchia</taxon>
        <taxon>Cionidae</taxon>
        <taxon>Ciona</taxon>
    </lineage>
</organism>
<dbReference type="InterPro" id="IPR045860">
    <property type="entry name" value="Snake_toxin-like_sf"/>
</dbReference>
<dbReference type="OMA" id="TRCKECN"/>
<reference evidence="1" key="3">
    <citation type="submission" date="2025-09" db="UniProtKB">
        <authorList>
            <consortium name="Ensembl"/>
        </authorList>
    </citation>
    <scope>IDENTIFICATION</scope>
</reference>
<dbReference type="CDD" id="cd23539">
    <property type="entry name" value="TFP_LU_ECD_CinHb4_like"/>
    <property type="match status" value="1"/>
</dbReference>
<keyword evidence="2" id="KW-1185">Reference proteome</keyword>
<dbReference type="InParanoid" id="H2XXX9"/>
<sequence>MYLNYFVRPPRRGLRCLVCYKARSHEECEATGTIKRCLRNEQQCATDIRTLNWGRKEITKYCKQEAACLNERKQNPVDCRNNGPNKLCRCCCGSDLCNMDATLCTGSI</sequence>
<reference evidence="1" key="2">
    <citation type="submission" date="2025-08" db="UniProtKB">
        <authorList>
            <consortium name="Ensembl"/>
        </authorList>
    </citation>
    <scope>IDENTIFICATION</scope>
</reference>
<accession>H2XXX9</accession>
<evidence type="ECO:0000313" key="2">
    <source>
        <dbReference type="Proteomes" id="UP000008144"/>
    </source>
</evidence>